<evidence type="ECO:0000256" key="1">
    <source>
        <dbReference type="SAM" id="MobiDB-lite"/>
    </source>
</evidence>
<dbReference type="AlphaFoldDB" id="W4GQS9"/>
<protein>
    <submittedName>
        <fullName evidence="2">Uncharacterized protein</fullName>
    </submittedName>
</protein>
<organism evidence="2">
    <name type="scientific">Aphanomyces astaci</name>
    <name type="common">Crayfish plague agent</name>
    <dbReference type="NCBI Taxonomy" id="112090"/>
    <lineage>
        <taxon>Eukaryota</taxon>
        <taxon>Sar</taxon>
        <taxon>Stramenopiles</taxon>
        <taxon>Oomycota</taxon>
        <taxon>Saprolegniomycetes</taxon>
        <taxon>Saprolegniales</taxon>
        <taxon>Verrucalvaceae</taxon>
        <taxon>Aphanomyces</taxon>
    </lineage>
</organism>
<name>W4GQS9_APHAT</name>
<dbReference type="RefSeq" id="XP_009829106.1">
    <property type="nucleotide sequence ID" value="XM_009830804.1"/>
</dbReference>
<dbReference type="GeneID" id="20807807"/>
<reference evidence="2" key="1">
    <citation type="submission" date="2013-12" db="EMBL/GenBank/DDBJ databases">
        <title>The Genome Sequence of Aphanomyces astaci APO3.</title>
        <authorList>
            <consortium name="The Broad Institute Genomics Platform"/>
            <person name="Russ C."/>
            <person name="Tyler B."/>
            <person name="van West P."/>
            <person name="Dieguez-Uribeondo J."/>
            <person name="Young S.K."/>
            <person name="Zeng Q."/>
            <person name="Gargeya S."/>
            <person name="Fitzgerald M."/>
            <person name="Abouelleil A."/>
            <person name="Alvarado L."/>
            <person name="Chapman S.B."/>
            <person name="Gainer-Dewar J."/>
            <person name="Goldberg J."/>
            <person name="Griggs A."/>
            <person name="Gujja S."/>
            <person name="Hansen M."/>
            <person name="Howarth C."/>
            <person name="Imamovic A."/>
            <person name="Ireland A."/>
            <person name="Larimer J."/>
            <person name="McCowan C."/>
            <person name="Murphy C."/>
            <person name="Pearson M."/>
            <person name="Poon T.W."/>
            <person name="Priest M."/>
            <person name="Roberts A."/>
            <person name="Saif S."/>
            <person name="Shea T."/>
            <person name="Sykes S."/>
            <person name="Wortman J."/>
            <person name="Nusbaum C."/>
            <person name="Birren B."/>
        </authorList>
    </citation>
    <scope>NUCLEOTIDE SEQUENCE [LARGE SCALE GENOMIC DNA]</scope>
    <source>
        <strain evidence="2">APO3</strain>
    </source>
</reference>
<sequence length="104" mass="10595">MSSLSTTSKEAPPEGSSLSDSDSGSTFHEPAGGSGRYTTNALHGCTGSLSNTSSMRTDGIKAGRCGLNCAAWLPTTSRVACTFGASPPCRAYCTTCESFHCVGC</sequence>
<feature type="region of interest" description="Disordered" evidence="1">
    <location>
        <begin position="1"/>
        <end position="38"/>
    </location>
</feature>
<accession>W4GQS9</accession>
<feature type="compositionally biased region" description="Low complexity" evidence="1">
    <location>
        <begin position="15"/>
        <end position="25"/>
    </location>
</feature>
<evidence type="ECO:0000313" key="2">
    <source>
        <dbReference type="EMBL" id="ETV81248.1"/>
    </source>
</evidence>
<dbReference type="VEuPathDB" id="FungiDB:H257_05811"/>
<gene>
    <name evidence="2" type="ORF">H257_05811</name>
</gene>
<dbReference type="EMBL" id="KI913124">
    <property type="protein sequence ID" value="ETV81248.1"/>
    <property type="molecule type" value="Genomic_DNA"/>
</dbReference>
<proteinExistence type="predicted"/>